<evidence type="ECO:0000256" key="2">
    <source>
        <dbReference type="ARBA" id="ARBA00023125"/>
    </source>
</evidence>
<dbReference type="GO" id="GO:0003677">
    <property type="term" value="F:DNA binding"/>
    <property type="evidence" value="ECO:0007669"/>
    <property type="project" value="UniProtKB-KW"/>
</dbReference>
<dbReference type="PANTHER" id="PTHR30204:SF90">
    <property type="entry name" value="HTH-TYPE TRANSCRIPTIONAL ACTIVATOR MTA"/>
    <property type="match status" value="1"/>
</dbReference>
<keyword evidence="2 7" id="KW-0238">DNA-binding</keyword>
<proteinExistence type="predicted"/>
<dbReference type="SUPFAM" id="SSF46955">
    <property type="entry name" value="Putative DNA-binding domain"/>
    <property type="match status" value="1"/>
</dbReference>
<dbReference type="Proteomes" id="UP000183263">
    <property type="component" value="Unassembled WGS sequence"/>
</dbReference>
<evidence type="ECO:0000256" key="4">
    <source>
        <dbReference type="ARBA" id="ARBA00023163"/>
    </source>
</evidence>
<dbReference type="EMBL" id="FNDN01000005">
    <property type="protein sequence ID" value="SDI11572.1"/>
    <property type="molecule type" value="Genomic_DNA"/>
</dbReference>
<protein>
    <submittedName>
        <fullName evidence="7">DNA-binding transcriptional regulator, MerR family</fullName>
    </submittedName>
</protein>
<dbReference type="CDD" id="cd01106">
    <property type="entry name" value="HTH_TipAL-Mta"/>
    <property type="match status" value="1"/>
</dbReference>
<reference evidence="7 8" key="1">
    <citation type="submission" date="2016-10" db="EMBL/GenBank/DDBJ databases">
        <authorList>
            <person name="de Groot N.N."/>
        </authorList>
    </citation>
    <scope>NUCLEOTIDE SEQUENCE [LARGE SCALE GENOMIC DNA]</scope>
    <source>
        <strain evidence="7 8">DSM 44892</strain>
    </source>
</reference>
<feature type="coiled-coil region" evidence="5">
    <location>
        <begin position="81"/>
        <end position="108"/>
    </location>
</feature>
<dbReference type="Gene3D" id="1.10.490.50">
    <property type="entry name" value="Antibiotic binding domain of TipA-like multidrug resistance regulators"/>
    <property type="match status" value="1"/>
</dbReference>
<evidence type="ECO:0000313" key="8">
    <source>
        <dbReference type="Proteomes" id="UP000183263"/>
    </source>
</evidence>
<dbReference type="PANTHER" id="PTHR30204">
    <property type="entry name" value="REDOX-CYCLING DRUG-SENSING TRANSCRIPTIONAL ACTIVATOR SOXR"/>
    <property type="match status" value="1"/>
</dbReference>
<dbReference type="RefSeq" id="WP_072737456.1">
    <property type="nucleotide sequence ID" value="NZ_CP048813.1"/>
</dbReference>
<keyword evidence="1" id="KW-0805">Transcription regulation</keyword>
<feature type="domain" description="HTH merR-type" evidence="6">
    <location>
        <begin position="7"/>
        <end position="76"/>
    </location>
</feature>
<dbReference type="SMART" id="SM00422">
    <property type="entry name" value="HTH_MERR"/>
    <property type="match status" value="1"/>
</dbReference>
<accession>A0A1G8HYD2</accession>
<dbReference type="GO" id="GO:0003700">
    <property type="term" value="F:DNA-binding transcription factor activity"/>
    <property type="evidence" value="ECO:0007669"/>
    <property type="project" value="InterPro"/>
</dbReference>
<dbReference type="PRINTS" id="PR00040">
    <property type="entry name" value="HTHMERR"/>
</dbReference>
<keyword evidence="3" id="KW-0010">Activator</keyword>
<name>A0A1G8HYD2_9NOCA</name>
<dbReference type="InterPro" id="IPR000551">
    <property type="entry name" value="MerR-type_HTH_dom"/>
</dbReference>
<dbReference type="InterPro" id="IPR036244">
    <property type="entry name" value="TipA-like_antibiotic-bd"/>
</dbReference>
<evidence type="ECO:0000256" key="5">
    <source>
        <dbReference type="SAM" id="Coils"/>
    </source>
</evidence>
<dbReference type="PROSITE" id="PS50937">
    <property type="entry name" value="HTH_MERR_2"/>
    <property type="match status" value="1"/>
</dbReference>
<dbReference type="InterPro" id="IPR047057">
    <property type="entry name" value="MerR_fam"/>
</dbReference>
<dbReference type="Pfam" id="PF13411">
    <property type="entry name" value="MerR_1"/>
    <property type="match status" value="1"/>
</dbReference>
<dbReference type="Pfam" id="PF07739">
    <property type="entry name" value="TipAS"/>
    <property type="match status" value="1"/>
</dbReference>
<dbReference type="Gene3D" id="1.10.1660.10">
    <property type="match status" value="1"/>
</dbReference>
<evidence type="ECO:0000259" key="6">
    <source>
        <dbReference type="PROSITE" id="PS50937"/>
    </source>
</evidence>
<keyword evidence="4" id="KW-0804">Transcription</keyword>
<organism evidence="7 8">
    <name type="scientific">Rhodococcus triatomae</name>
    <dbReference type="NCBI Taxonomy" id="300028"/>
    <lineage>
        <taxon>Bacteria</taxon>
        <taxon>Bacillati</taxon>
        <taxon>Actinomycetota</taxon>
        <taxon>Actinomycetes</taxon>
        <taxon>Mycobacteriales</taxon>
        <taxon>Nocardiaceae</taxon>
        <taxon>Rhodococcus</taxon>
    </lineage>
</organism>
<dbReference type="InterPro" id="IPR012925">
    <property type="entry name" value="TipAS_dom"/>
</dbReference>
<evidence type="ECO:0000256" key="3">
    <source>
        <dbReference type="ARBA" id="ARBA00023159"/>
    </source>
</evidence>
<sequence>MGTTRQEWSIAALARAAGTTSRTLRHYDDVGLLPPSRVGANGYRYYDADALMRLQRILLLRELGLGLPAIRDVLGGQTDAIAALSTHLELLEQEQVRLSRRIASVRTTIRKTREGEPLMAEEVFDGFDHTRYESEVVERWGAEAYESGDRWWRGLGDAERRTWKQQVEELNAEWAAAARSGVAPDGAEATELARRHVAWLRSVPGTPGHDGAPVTEYLLGLAEMYVADDRFAANYGGTEGASFVRDALTAYASTHL</sequence>
<keyword evidence="8" id="KW-1185">Reference proteome</keyword>
<evidence type="ECO:0000313" key="7">
    <source>
        <dbReference type="EMBL" id="SDI11572.1"/>
    </source>
</evidence>
<dbReference type="InterPro" id="IPR009061">
    <property type="entry name" value="DNA-bd_dom_put_sf"/>
</dbReference>
<evidence type="ECO:0000256" key="1">
    <source>
        <dbReference type="ARBA" id="ARBA00023015"/>
    </source>
</evidence>
<dbReference type="SUPFAM" id="SSF89082">
    <property type="entry name" value="Antibiotic binding domain of TipA-like multidrug resistance regulators"/>
    <property type="match status" value="1"/>
</dbReference>
<gene>
    <name evidence="7" type="ORF">SAMN05444695_105101</name>
</gene>
<keyword evidence="5" id="KW-0175">Coiled coil</keyword>
<dbReference type="AlphaFoldDB" id="A0A1G8HYD2"/>